<proteinExistence type="predicted"/>
<organism evidence="2 3">
    <name type="scientific">Enterococcus faecium</name>
    <name type="common">Streptococcus faecium</name>
    <dbReference type="NCBI Taxonomy" id="1352"/>
    <lineage>
        <taxon>Bacteria</taxon>
        <taxon>Bacillati</taxon>
        <taxon>Bacillota</taxon>
        <taxon>Bacilli</taxon>
        <taxon>Lactobacillales</taxon>
        <taxon>Enterococcaceae</taxon>
        <taxon>Enterococcus</taxon>
    </lineage>
</organism>
<sequence>MAERRMFAKTIIDSDAFLDMPLSTQALYFHLSMRADDDGFINNPKKIQRMVGCGDDDLKLLMAKRFILVFESGVIVIKHWKIHNYIRNDRYKPTLYQDEKALLADKDNKAYTFAEELSKHDEKLGIPDDNQAVYQMDTQVRLGKDRLGKDSKEIKDLTPSKKSKAKPIRHKYGEYKNVLLSDEQMEKLKTEFPNDYQERIERLSEYCESSGKTYKNYLATIRSWARKEKSEPKNASSGYKRTGRREKLPEWAIDQEAYLKKKALERANRQSKAPF</sequence>
<gene>
    <name evidence="2" type="ORF">AWT83_01300</name>
</gene>
<feature type="region of interest" description="Disordered" evidence="1">
    <location>
        <begin position="225"/>
        <end position="246"/>
    </location>
</feature>
<comment type="caution">
    <text evidence="2">The sequence shown here is derived from an EMBL/GenBank/DDBJ whole genome shotgun (WGS) entry which is preliminary data.</text>
</comment>
<dbReference type="AlphaFoldDB" id="A0A132P4F5"/>
<dbReference type="EMBL" id="LRHK01000001">
    <property type="protein sequence ID" value="KWX17210.1"/>
    <property type="molecule type" value="Genomic_DNA"/>
</dbReference>
<dbReference type="RefSeq" id="WP_002319843.1">
    <property type="nucleotide sequence ID" value="NZ_CANNSD010000001.1"/>
</dbReference>
<reference evidence="2 3" key="1">
    <citation type="submission" date="2016-01" db="EMBL/GenBank/DDBJ databases">
        <title>Molecular Mechanisms for transfer of large genomic segments between Enterococcus faecium strains.</title>
        <authorList>
            <person name="Garcia-Solache M.A."/>
            <person name="Lebreton F."/>
            <person name="Mclaughlin R.E."/>
            <person name="Whiteaker J.D."/>
            <person name="Gilmore M.S."/>
            <person name="Rice L.B."/>
        </authorList>
    </citation>
    <scope>NUCLEOTIDE SEQUENCE [LARGE SCALE GENOMIC DNA]</scope>
    <source>
        <strain evidence="2 3">D344RRF x C68</strain>
    </source>
</reference>
<dbReference type="Proteomes" id="UP000070452">
    <property type="component" value="Unassembled WGS sequence"/>
</dbReference>
<accession>A0A132P4F5</accession>
<name>A0A132P4F5_ENTFC</name>
<evidence type="ECO:0000256" key="1">
    <source>
        <dbReference type="SAM" id="MobiDB-lite"/>
    </source>
</evidence>
<protein>
    <submittedName>
        <fullName evidence="2">Replisome organizer</fullName>
    </submittedName>
</protein>
<evidence type="ECO:0000313" key="3">
    <source>
        <dbReference type="Proteomes" id="UP000070452"/>
    </source>
</evidence>
<evidence type="ECO:0000313" key="2">
    <source>
        <dbReference type="EMBL" id="KWX17210.1"/>
    </source>
</evidence>